<name>A0ABW3TEV5_9RHOB</name>
<organism evidence="2 3">
    <name type="scientific">Seohaeicola saemankumensis</name>
    <dbReference type="NCBI Taxonomy" id="481181"/>
    <lineage>
        <taxon>Bacteria</taxon>
        <taxon>Pseudomonadati</taxon>
        <taxon>Pseudomonadota</taxon>
        <taxon>Alphaproteobacteria</taxon>
        <taxon>Rhodobacterales</taxon>
        <taxon>Roseobacteraceae</taxon>
        <taxon>Seohaeicola</taxon>
    </lineage>
</organism>
<feature type="compositionally biased region" description="Basic and acidic residues" evidence="1">
    <location>
        <begin position="57"/>
        <end position="67"/>
    </location>
</feature>
<comment type="caution">
    <text evidence="2">The sequence shown here is derived from an EMBL/GenBank/DDBJ whole genome shotgun (WGS) entry which is preliminary data.</text>
</comment>
<dbReference type="RefSeq" id="WP_380793342.1">
    <property type="nucleotide sequence ID" value="NZ_JBHTKR010000005.1"/>
</dbReference>
<dbReference type="Proteomes" id="UP001597151">
    <property type="component" value="Unassembled WGS sequence"/>
</dbReference>
<accession>A0ABW3TEV5</accession>
<sequence length="103" mass="11391">MEPKALTEPFTTSFGTRVARCQAKSKRSGVQCHKPAMRGKAVCRTHGGASTGAKTMQGRERSAQAKTIHGWETREIRRRRADKLRELRALEGAMLALGMLSHT</sequence>
<feature type="region of interest" description="Disordered" evidence="1">
    <location>
        <begin position="43"/>
        <end position="67"/>
    </location>
</feature>
<gene>
    <name evidence="2" type="ORF">ACFQ3C_13705</name>
</gene>
<evidence type="ECO:0000256" key="1">
    <source>
        <dbReference type="SAM" id="MobiDB-lite"/>
    </source>
</evidence>
<evidence type="ECO:0000313" key="2">
    <source>
        <dbReference type="EMBL" id="MFD1195724.1"/>
    </source>
</evidence>
<proteinExistence type="predicted"/>
<protein>
    <submittedName>
        <fullName evidence="2">HGGxSTG domain-containing protein</fullName>
    </submittedName>
</protein>
<dbReference type="EMBL" id="JBHTKR010000005">
    <property type="protein sequence ID" value="MFD1195724.1"/>
    <property type="molecule type" value="Genomic_DNA"/>
</dbReference>
<dbReference type="NCBIfam" id="NF041373">
    <property type="entry name" value="HGG_STG"/>
    <property type="match status" value="1"/>
</dbReference>
<evidence type="ECO:0000313" key="3">
    <source>
        <dbReference type="Proteomes" id="UP001597151"/>
    </source>
</evidence>
<keyword evidence="3" id="KW-1185">Reference proteome</keyword>
<reference evidence="3" key="1">
    <citation type="journal article" date="2019" name="Int. J. Syst. Evol. Microbiol.">
        <title>The Global Catalogue of Microorganisms (GCM) 10K type strain sequencing project: providing services to taxonomists for standard genome sequencing and annotation.</title>
        <authorList>
            <consortium name="The Broad Institute Genomics Platform"/>
            <consortium name="The Broad Institute Genome Sequencing Center for Infectious Disease"/>
            <person name="Wu L."/>
            <person name="Ma J."/>
        </authorList>
    </citation>
    <scope>NUCLEOTIDE SEQUENCE [LARGE SCALE GENOMIC DNA]</scope>
    <source>
        <strain evidence="3">CCUG 55328</strain>
    </source>
</reference>
<dbReference type="InterPro" id="IPR047675">
    <property type="entry name" value="Putative_zinc-bd"/>
</dbReference>